<keyword evidence="5 6" id="KW-0472">Membrane</keyword>
<evidence type="ECO:0000256" key="3">
    <source>
        <dbReference type="ARBA" id="ARBA00022692"/>
    </source>
</evidence>
<dbReference type="EMBL" id="CP155573">
    <property type="protein sequence ID" value="XFO69387.1"/>
    <property type="molecule type" value="Genomic_DNA"/>
</dbReference>
<protein>
    <submittedName>
        <fullName evidence="7">Holin-like protein CidA</fullName>
    </submittedName>
</protein>
<name>A0ABZ3IVD6_9FIRM</name>
<keyword evidence="8" id="KW-1185">Reference proteome</keyword>
<keyword evidence="3 6" id="KW-0812">Transmembrane</keyword>
<keyword evidence="2" id="KW-1003">Cell membrane</keyword>
<evidence type="ECO:0000256" key="1">
    <source>
        <dbReference type="ARBA" id="ARBA00004651"/>
    </source>
</evidence>
<evidence type="ECO:0000313" key="8">
    <source>
        <dbReference type="Proteomes" id="UP000216752"/>
    </source>
</evidence>
<evidence type="ECO:0000256" key="6">
    <source>
        <dbReference type="SAM" id="Phobius"/>
    </source>
</evidence>
<comment type="subcellular location">
    <subcellularLocation>
        <location evidence="1">Cell membrane</location>
        <topology evidence="1">Multi-pass membrane protein</topology>
    </subcellularLocation>
</comment>
<reference evidence="7" key="1">
    <citation type="submission" date="2024-05" db="EMBL/GenBank/DDBJ databases">
        <title>Isolation and characterization of Sporomusa carbonis sp. nov., a carboxydotrophic hydrogenogen in the genus of Sporomusa isolated from a charcoal burning pile.</title>
        <authorList>
            <person name="Boeer T."/>
            <person name="Rosenbaum F."/>
            <person name="Eysell L."/>
            <person name="Mueller V."/>
            <person name="Daniel R."/>
            <person name="Poehlein A."/>
        </authorList>
    </citation>
    <scope>NUCLEOTIDE SEQUENCE [LARGE SCALE GENOMIC DNA]</scope>
    <source>
        <strain evidence="7">DSM 10669</strain>
    </source>
</reference>
<keyword evidence="4 6" id="KW-1133">Transmembrane helix</keyword>
<organism evidence="7 8">
    <name type="scientific">Sporomusa silvacetica DSM 10669</name>
    <dbReference type="NCBI Taxonomy" id="1123289"/>
    <lineage>
        <taxon>Bacteria</taxon>
        <taxon>Bacillati</taxon>
        <taxon>Bacillota</taxon>
        <taxon>Negativicutes</taxon>
        <taxon>Selenomonadales</taxon>
        <taxon>Sporomusaceae</taxon>
        <taxon>Sporomusa</taxon>
    </lineage>
</organism>
<evidence type="ECO:0000256" key="5">
    <source>
        <dbReference type="ARBA" id="ARBA00023136"/>
    </source>
</evidence>
<feature type="transmembrane region" description="Helical" evidence="6">
    <location>
        <begin position="32"/>
        <end position="53"/>
    </location>
</feature>
<proteinExistence type="predicted"/>
<dbReference type="Proteomes" id="UP000216752">
    <property type="component" value="Chromosome"/>
</dbReference>
<evidence type="ECO:0000256" key="2">
    <source>
        <dbReference type="ARBA" id="ARBA00022475"/>
    </source>
</evidence>
<feature type="transmembrane region" description="Helical" evidence="6">
    <location>
        <begin position="65"/>
        <end position="83"/>
    </location>
</feature>
<dbReference type="Pfam" id="PF03788">
    <property type="entry name" value="LrgA"/>
    <property type="match status" value="1"/>
</dbReference>
<evidence type="ECO:0000256" key="4">
    <source>
        <dbReference type="ARBA" id="ARBA00022989"/>
    </source>
</evidence>
<dbReference type="PANTHER" id="PTHR33931">
    <property type="entry name" value="HOLIN-LIKE PROTEIN CIDA-RELATED"/>
    <property type="match status" value="1"/>
</dbReference>
<dbReference type="InterPro" id="IPR005538">
    <property type="entry name" value="LrgA/CidA"/>
</dbReference>
<accession>A0ABZ3IVD6</accession>
<gene>
    <name evidence="7" type="primary">cidA_2</name>
    <name evidence="7" type="ORF">SPSIL_056210</name>
</gene>
<dbReference type="RefSeq" id="WP_169718046.1">
    <property type="nucleotide sequence ID" value="NZ_CP155573.1"/>
</dbReference>
<dbReference type="PANTHER" id="PTHR33931:SF2">
    <property type="entry name" value="HOLIN-LIKE PROTEIN CIDA"/>
    <property type="match status" value="1"/>
</dbReference>
<feature type="transmembrane region" description="Helical" evidence="6">
    <location>
        <begin position="89"/>
        <end position="108"/>
    </location>
</feature>
<evidence type="ECO:0000313" key="7">
    <source>
        <dbReference type="EMBL" id="XFO69387.1"/>
    </source>
</evidence>
<sequence>MMNFIFGFTILLLFQFVGTTLSQLLHLPLPGSLAGLVLLAIALATGLLPMHFIEQTANALLSEMSLFFIPAGVGLILYADLLFQNSVAIILTVLISTLIVLCLTGKIVDQVLPNPDKKVTPSD</sequence>